<keyword evidence="4" id="KW-0677">Repeat</keyword>
<dbReference type="InterPro" id="IPR050205">
    <property type="entry name" value="CDPK_Ser/Thr_kinases"/>
</dbReference>
<dbReference type="FunFam" id="1.10.238.10:FF:000003">
    <property type="entry name" value="Calmodulin A"/>
    <property type="match status" value="1"/>
</dbReference>
<dbReference type="PANTHER" id="PTHR24349">
    <property type="entry name" value="SERINE/THREONINE-PROTEIN KINASE"/>
    <property type="match status" value="1"/>
</dbReference>
<keyword evidence="7" id="KW-0106">Calcium</keyword>
<gene>
    <name evidence="12" type="ORF">PGLA2088_LOCUS29037</name>
</gene>
<dbReference type="GO" id="GO:0005524">
    <property type="term" value="F:ATP binding"/>
    <property type="evidence" value="ECO:0007669"/>
    <property type="project" value="UniProtKB-KW"/>
</dbReference>
<dbReference type="SUPFAM" id="SSF51445">
    <property type="entry name" value="(Trans)glycosidases"/>
    <property type="match status" value="1"/>
</dbReference>
<name>A0A813K1W9_POLGL</name>
<evidence type="ECO:0000256" key="9">
    <source>
        <dbReference type="ARBA" id="ARBA00024334"/>
    </source>
</evidence>
<keyword evidence="8" id="KW-0067">ATP-binding</keyword>
<dbReference type="GO" id="GO:0005509">
    <property type="term" value="F:calcium ion binding"/>
    <property type="evidence" value="ECO:0007669"/>
    <property type="project" value="InterPro"/>
</dbReference>
<dbReference type="Gene3D" id="3.20.20.80">
    <property type="entry name" value="Glycosidases"/>
    <property type="match status" value="1"/>
</dbReference>
<evidence type="ECO:0000256" key="8">
    <source>
        <dbReference type="ARBA" id="ARBA00022840"/>
    </source>
</evidence>
<proteinExistence type="inferred from homology"/>
<evidence type="ECO:0008006" key="14">
    <source>
        <dbReference type="Google" id="ProtNLM"/>
    </source>
</evidence>
<dbReference type="SUPFAM" id="SSF56112">
    <property type="entry name" value="Protein kinase-like (PK-like)"/>
    <property type="match status" value="1"/>
</dbReference>
<feature type="domain" description="EF-hand" evidence="11">
    <location>
        <begin position="583"/>
        <end position="614"/>
    </location>
</feature>
<dbReference type="InterPro" id="IPR000719">
    <property type="entry name" value="Prot_kinase_dom"/>
</dbReference>
<evidence type="ECO:0000256" key="5">
    <source>
        <dbReference type="ARBA" id="ARBA00022741"/>
    </source>
</evidence>
<dbReference type="Pfam" id="PF13499">
    <property type="entry name" value="EF-hand_7"/>
    <property type="match status" value="2"/>
</dbReference>
<evidence type="ECO:0000256" key="6">
    <source>
        <dbReference type="ARBA" id="ARBA00022777"/>
    </source>
</evidence>
<feature type="domain" description="EF-hand" evidence="11">
    <location>
        <begin position="476"/>
        <end position="511"/>
    </location>
</feature>
<protein>
    <recommendedName>
        <fullName evidence="14">Calmodulin</fullName>
    </recommendedName>
</protein>
<dbReference type="InterPro" id="IPR018247">
    <property type="entry name" value="EF_Hand_1_Ca_BS"/>
</dbReference>
<evidence type="ECO:0000259" key="11">
    <source>
        <dbReference type="PROSITE" id="PS50222"/>
    </source>
</evidence>
<dbReference type="GO" id="GO:0004674">
    <property type="term" value="F:protein serine/threonine kinase activity"/>
    <property type="evidence" value="ECO:0007669"/>
    <property type="project" value="UniProtKB-KW"/>
</dbReference>
<evidence type="ECO:0000256" key="2">
    <source>
        <dbReference type="ARBA" id="ARBA00022527"/>
    </source>
</evidence>
<dbReference type="Pfam" id="PF00069">
    <property type="entry name" value="Pkinase"/>
    <property type="match status" value="1"/>
</dbReference>
<evidence type="ECO:0000259" key="10">
    <source>
        <dbReference type="PROSITE" id="PS50011"/>
    </source>
</evidence>
<evidence type="ECO:0000313" key="13">
    <source>
        <dbReference type="Proteomes" id="UP000626109"/>
    </source>
</evidence>
<comment type="cofactor">
    <cofactor evidence="1">
        <name>Mg(2+)</name>
        <dbReference type="ChEBI" id="CHEBI:18420"/>
    </cofactor>
</comment>
<keyword evidence="6" id="KW-0418">Kinase</keyword>
<dbReference type="PROSITE" id="PS00018">
    <property type="entry name" value="EF_HAND_1"/>
    <property type="match status" value="4"/>
</dbReference>
<evidence type="ECO:0000256" key="1">
    <source>
        <dbReference type="ARBA" id="ARBA00001946"/>
    </source>
</evidence>
<dbReference type="InterPro" id="IPR017853">
    <property type="entry name" value="GH"/>
</dbReference>
<comment type="caution">
    <text evidence="12">The sequence shown here is derived from an EMBL/GenBank/DDBJ whole genome shotgun (WGS) entry which is preliminary data.</text>
</comment>
<keyword evidence="5" id="KW-0547">Nucleotide-binding</keyword>
<feature type="domain" description="EF-hand" evidence="11">
    <location>
        <begin position="545"/>
        <end position="580"/>
    </location>
</feature>
<dbReference type="InterPro" id="IPR011009">
    <property type="entry name" value="Kinase-like_dom_sf"/>
</dbReference>
<dbReference type="EMBL" id="CAJNNW010028142">
    <property type="protein sequence ID" value="CAE8694830.1"/>
    <property type="molecule type" value="Genomic_DNA"/>
</dbReference>
<dbReference type="InterPro" id="IPR011992">
    <property type="entry name" value="EF-hand-dom_pair"/>
</dbReference>
<evidence type="ECO:0000313" key="12">
    <source>
        <dbReference type="EMBL" id="CAE8694830.1"/>
    </source>
</evidence>
<dbReference type="InterPro" id="IPR002048">
    <property type="entry name" value="EF_hand_dom"/>
</dbReference>
<dbReference type="Proteomes" id="UP000626109">
    <property type="component" value="Unassembled WGS sequence"/>
</dbReference>
<keyword evidence="3" id="KW-0808">Transferase</keyword>
<feature type="domain" description="EF-hand" evidence="11">
    <location>
        <begin position="512"/>
        <end position="544"/>
    </location>
</feature>
<dbReference type="CDD" id="cd00051">
    <property type="entry name" value="EFh"/>
    <property type="match status" value="2"/>
</dbReference>
<keyword evidence="2" id="KW-0723">Serine/threonine-protein kinase</keyword>
<dbReference type="PROSITE" id="PS50222">
    <property type="entry name" value="EF_HAND_2"/>
    <property type="match status" value="4"/>
</dbReference>
<dbReference type="Gene3D" id="1.10.238.10">
    <property type="entry name" value="EF-hand"/>
    <property type="match status" value="2"/>
</dbReference>
<evidence type="ECO:0000256" key="3">
    <source>
        <dbReference type="ARBA" id="ARBA00022679"/>
    </source>
</evidence>
<comment type="similarity">
    <text evidence="9">Belongs to the protein kinase superfamily. Ser/Thr protein kinase family. CDPK subfamily.</text>
</comment>
<accession>A0A813K1W9</accession>
<dbReference type="SMART" id="SM00220">
    <property type="entry name" value="S_TKc"/>
    <property type="match status" value="1"/>
</dbReference>
<organism evidence="12 13">
    <name type="scientific">Polarella glacialis</name>
    <name type="common">Dinoflagellate</name>
    <dbReference type="NCBI Taxonomy" id="89957"/>
    <lineage>
        <taxon>Eukaryota</taxon>
        <taxon>Sar</taxon>
        <taxon>Alveolata</taxon>
        <taxon>Dinophyceae</taxon>
        <taxon>Suessiales</taxon>
        <taxon>Suessiaceae</taxon>
        <taxon>Polarella</taxon>
    </lineage>
</organism>
<evidence type="ECO:0000256" key="7">
    <source>
        <dbReference type="ARBA" id="ARBA00022837"/>
    </source>
</evidence>
<dbReference type="SUPFAM" id="SSF47473">
    <property type="entry name" value="EF-hand"/>
    <property type="match status" value="1"/>
</dbReference>
<dbReference type="Gene3D" id="1.10.510.10">
    <property type="entry name" value="Transferase(Phosphotransferase) domain 1"/>
    <property type="match status" value="1"/>
</dbReference>
<reference evidence="12" key="1">
    <citation type="submission" date="2021-02" db="EMBL/GenBank/DDBJ databases">
        <authorList>
            <person name="Dougan E. K."/>
            <person name="Rhodes N."/>
            <person name="Thang M."/>
            <person name="Chan C."/>
        </authorList>
    </citation>
    <scope>NUCLEOTIDE SEQUENCE</scope>
</reference>
<sequence length="614" mass="68198">MGLAGFDVDDPGVPVDQAALFLLGDEESGSAPEPPSESSVRLSVWRRRSVFGFGISLAALGVCGGSRLLGLDGEAFRPQESEGFQSSQELLELPVPKVRITETMPFRITIDGKAFGGGEGRSIRGLAGLRYYDQAKKSGADAMRTWSLGWQLDNAILQANEQDIKVSAGIDLPRDAYMYDDVDFDIKPTLANGWKAGSGNRCSFDDPRWLEIWKNAEKDIRKYRSNPHILWWTVGNELESFVGWSAGNDCLWNRVEWFAKKIKAMDWAHPVGTVIAGFHPDKVKNIKKLCPSLDFIGVNAYGSLGNYHSVIIKAMEGAGKIRSSYGKNASRPSDPADQHMEVSPQVLSGSYNELCDTWSCGVIMFVLLCGYPPFLAENDAGVLAAVRRGHFTFVKQDWVGVSDDAKNLITKLLLMKPQERFTAQQALQHVWIKQKAPRAKKEPLNSSLVDNLRQFRSTSKFKKVALQVIASQLSEEKIKGLRQLFLDLDANGDGILSVKEMQDGLKEVGLSSDLQAIIDEMDSDKSGMIDYTEFLAATIDARHYLEEDVLWSAFCVFDQNGDGQISQEELKLVLDQDGVSKILGNQSLEEIMKDIDLDGNGQIDFQEFIQMMRK</sequence>
<dbReference type="PROSITE" id="PS50011">
    <property type="entry name" value="PROTEIN_KINASE_DOM"/>
    <property type="match status" value="1"/>
</dbReference>
<dbReference type="SMART" id="SM00054">
    <property type="entry name" value="EFh"/>
    <property type="match status" value="4"/>
</dbReference>
<feature type="domain" description="Protein kinase" evidence="10">
    <location>
        <begin position="109"/>
        <end position="432"/>
    </location>
</feature>
<evidence type="ECO:0000256" key="4">
    <source>
        <dbReference type="ARBA" id="ARBA00022737"/>
    </source>
</evidence>
<dbReference type="AlphaFoldDB" id="A0A813K1W9"/>